<reference evidence="2 3" key="1">
    <citation type="submission" date="2017-03" db="EMBL/GenBank/DDBJ databases">
        <title>WGS assembly of Porphyra umbilicalis.</title>
        <authorList>
            <person name="Brawley S.H."/>
            <person name="Blouin N.A."/>
            <person name="Ficko-Blean E."/>
            <person name="Wheeler G.L."/>
            <person name="Lohr M."/>
            <person name="Goodson H.V."/>
            <person name="Jenkins J.W."/>
            <person name="Blaby-Haas C.E."/>
            <person name="Helliwell K.E."/>
            <person name="Chan C."/>
            <person name="Marriage T."/>
            <person name="Bhattacharya D."/>
            <person name="Klein A.S."/>
            <person name="Badis Y."/>
            <person name="Brodie J."/>
            <person name="Cao Y."/>
            <person name="Collen J."/>
            <person name="Dittami S.M."/>
            <person name="Gachon C.M."/>
            <person name="Green B.R."/>
            <person name="Karpowicz S."/>
            <person name="Kim J.W."/>
            <person name="Kudahl U."/>
            <person name="Lin S."/>
            <person name="Michel G."/>
            <person name="Mittag M."/>
            <person name="Olson B.J."/>
            <person name="Pangilinan J."/>
            <person name="Peng Y."/>
            <person name="Qiu H."/>
            <person name="Shu S."/>
            <person name="Singer J.T."/>
            <person name="Smith A.G."/>
            <person name="Sprecher B.N."/>
            <person name="Wagner V."/>
            <person name="Wang W."/>
            <person name="Wang Z.-Y."/>
            <person name="Yan J."/>
            <person name="Yarish C."/>
            <person name="Zoeuner-Riek S."/>
            <person name="Zhuang Y."/>
            <person name="Zou Y."/>
            <person name="Lindquist E.A."/>
            <person name="Grimwood J."/>
            <person name="Barry K."/>
            <person name="Rokhsar D.S."/>
            <person name="Schmutz J."/>
            <person name="Stiller J.W."/>
            <person name="Grossman A.R."/>
            <person name="Prochnik S.E."/>
        </authorList>
    </citation>
    <scope>NUCLEOTIDE SEQUENCE [LARGE SCALE GENOMIC DNA]</scope>
    <source>
        <strain evidence="2">4086291</strain>
    </source>
</reference>
<protein>
    <submittedName>
        <fullName evidence="2">Uncharacterized protein</fullName>
    </submittedName>
</protein>
<gene>
    <name evidence="2" type="ORF">BU14_1772s0001</name>
</gene>
<name>A0A1X6NKQ0_PORUM</name>
<proteinExistence type="predicted"/>
<evidence type="ECO:0000256" key="1">
    <source>
        <dbReference type="SAM" id="MobiDB-lite"/>
    </source>
</evidence>
<keyword evidence="3" id="KW-1185">Reference proteome</keyword>
<accession>A0A1X6NKQ0</accession>
<evidence type="ECO:0000313" key="2">
    <source>
        <dbReference type="EMBL" id="OSX69175.1"/>
    </source>
</evidence>
<feature type="compositionally biased region" description="Low complexity" evidence="1">
    <location>
        <begin position="160"/>
        <end position="178"/>
    </location>
</feature>
<organism evidence="2 3">
    <name type="scientific">Porphyra umbilicalis</name>
    <name type="common">Purple laver</name>
    <name type="synonym">Red alga</name>
    <dbReference type="NCBI Taxonomy" id="2786"/>
    <lineage>
        <taxon>Eukaryota</taxon>
        <taxon>Rhodophyta</taxon>
        <taxon>Bangiophyceae</taxon>
        <taxon>Bangiales</taxon>
        <taxon>Bangiaceae</taxon>
        <taxon>Porphyra</taxon>
    </lineage>
</organism>
<feature type="compositionally biased region" description="Acidic residues" evidence="1">
    <location>
        <begin position="143"/>
        <end position="159"/>
    </location>
</feature>
<feature type="region of interest" description="Disordered" evidence="1">
    <location>
        <begin position="93"/>
        <end position="226"/>
    </location>
</feature>
<sequence length="254" mass="26250">MEGSMGSMAMPNQAVNISSGHRRMALRSQMMALTLPTEMLRPNSSRLPMSSPMGDFDEAAGGSAFFGNDDAGGWDAGTRLAVPSALAGTSAAANETGSACRKRPWSGPEGGAPVPRPRPTSMLFGGMDDDVDDVMGAGVSDPGTDDTFDEEEDDGDSSDDAFPPSFSLSRRSPHLSSPAIAIPRGDALSAGASPLQSSGTGGSDAGMWSAVDDDDDDAFGGGSFVPPHLMSKRLTQSLASVPRRDIRHALANWA</sequence>
<evidence type="ECO:0000313" key="3">
    <source>
        <dbReference type="Proteomes" id="UP000218209"/>
    </source>
</evidence>
<dbReference type="Proteomes" id="UP000218209">
    <property type="component" value="Unassembled WGS sequence"/>
</dbReference>
<dbReference type="EMBL" id="KV919722">
    <property type="protein sequence ID" value="OSX69175.1"/>
    <property type="molecule type" value="Genomic_DNA"/>
</dbReference>
<dbReference type="AlphaFoldDB" id="A0A1X6NKQ0"/>